<feature type="transmembrane region" description="Helical" evidence="11">
    <location>
        <begin position="224"/>
        <end position="248"/>
    </location>
</feature>
<keyword evidence="14" id="KW-1185">Reference proteome</keyword>
<evidence type="ECO:0000256" key="8">
    <source>
        <dbReference type="ARBA" id="ARBA00023214"/>
    </source>
</evidence>
<feature type="transmembrane region" description="Helical" evidence="11">
    <location>
        <begin position="399"/>
        <end position="418"/>
    </location>
</feature>
<feature type="transmembrane region" description="Helical" evidence="11">
    <location>
        <begin position="55"/>
        <end position="75"/>
    </location>
</feature>
<evidence type="ECO:0000256" key="2">
    <source>
        <dbReference type="ARBA" id="ARBA00022448"/>
    </source>
</evidence>
<dbReference type="Pfam" id="PF00571">
    <property type="entry name" value="CBS"/>
    <property type="match status" value="2"/>
</dbReference>
<dbReference type="GO" id="GO:0034707">
    <property type="term" value="C:chloride channel complex"/>
    <property type="evidence" value="ECO:0007669"/>
    <property type="project" value="UniProtKB-KW"/>
</dbReference>
<protein>
    <recommendedName>
        <fullName evidence="12">CBS domain-containing protein</fullName>
    </recommendedName>
</protein>
<evidence type="ECO:0000256" key="5">
    <source>
        <dbReference type="ARBA" id="ARBA00023065"/>
    </source>
</evidence>
<proteinExistence type="predicted"/>
<keyword evidence="8" id="KW-0868">Chloride</keyword>
<keyword evidence="5" id="KW-0406">Ion transport</keyword>
<evidence type="ECO:0000313" key="14">
    <source>
        <dbReference type="Proteomes" id="UP000030428"/>
    </source>
</evidence>
<accession>A0A0A6S6Q5</accession>
<feature type="transmembrane region" description="Helical" evidence="11">
    <location>
        <begin position="12"/>
        <end position="35"/>
    </location>
</feature>
<keyword evidence="10" id="KW-0129">CBS domain</keyword>
<evidence type="ECO:0000256" key="6">
    <source>
        <dbReference type="ARBA" id="ARBA00023136"/>
    </source>
</evidence>
<keyword evidence="4 11" id="KW-1133">Transmembrane helix</keyword>
<dbReference type="SUPFAM" id="SSF81340">
    <property type="entry name" value="Clc chloride channel"/>
    <property type="match status" value="1"/>
</dbReference>
<dbReference type="CDD" id="cd00400">
    <property type="entry name" value="Voltage_gated_ClC"/>
    <property type="match status" value="1"/>
</dbReference>
<evidence type="ECO:0000256" key="1">
    <source>
        <dbReference type="ARBA" id="ARBA00004141"/>
    </source>
</evidence>
<name>A0A0A6S6Q5_9GAMM</name>
<dbReference type="InterPro" id="IPR050368">
    <property type="entry name" value="ClC-type_chloride_channel"/>
</dbReference>
<evidence type="ECO:0000256" key="9">
    <source>
        <dbReference type="ARBA" id="ARBA00023303"/>
    </source>
</evidence>
<keyword evidence="3 11" id="KW-0812">Transmembrane</keyword>
<dbReference type="EMBL" id="JSZA02000084">
    <property type="protein sequence ID" value="KHD11841.2"/>
    <property type="molecule type" value="Genomic_DNA"/>
</dbReference>
<evidence type="ECO:0000259" key="12">
    <source>
        <dbReference type="PROSITE" id="PS51371"/>
    </source>
</evidence>
<dbReference type="AlphaFoldDB" id="A0A0A6S6Q5"/>
<dbReference type="GO" id="GO:0005254">
    <property type="term" value="F:chloride channel activity"/>
    <property type="evidence" value="ECO:0007669"/>
    <property type="project" value="UniProtKB-KW"/>
</dbReference>
<dbReference type="PRINTS" id="PR00762">
    <property type="entry name" value="CLCHANNEL"/>
</dbReference>
<evidence type="ECO:0000256" key="11">
    <source>
        <dbReference type="SAM" id="Phobius"/>
    </source>
</evidence>
<keyword evidence="7" id="KW-0869">Chloride channel</keyword>
<dbReference type="SMART" id="SM00116">
    <property type="entry name" value="CBS"/>
    <property type="match status" value="2"/>
</dbReference>
<feature type="domain" description="CBS" evidence="12">
    <location>
        <begin position="456"/>
        <end position="512"/>
    </location>
</feature>
<evidence type="ECO:0000256" key="10">
    <source>
        <dbReference type="PROSITE-ProRule" id="PRU00703"/>
    </source>
</evidence>
<dbReference type="Gene3D" id="3.10.580.10">
    <property type="entry name" value="CBS-domain"/>
    <property type="match status" value="1"/>
</dbReference>
<dbReference type="Gene3D" id="1.10.3080.10">
    <property type="entry name" value="Clc chloride channel"/>
    <property type="match status" value="1"/>
</dbReference>
<evidence type="ECO:0000256" key="3">
    <source>
        <dbReference type="ARBA" id="ARBA00022692"/>
    </source>
</evidence>
<comment type="caution">
    <text evidence="13">The sequence shown here is derived from an EMBL/GenBank/DDBJ whole genome shotgun (WGS) entry which is preliminary data.</text>
</comment>
<feature type="transmembrane region" description="Helical" evidence="11">
    <location>
        <begin position="307"/>
        <end position="328"/>
    </location>
</feature>
<evidence type="ECO:0000256" key="7">
    <source>
        <dbReference type="ARBA" id="ARBA00023173"/>
    </source>
</evidence>
<dbReference type="SUPFAM" id="SSF54631">
    <property type="entry name" value="CBS-domain pair"/>
    <property type="match status" value="1"/>
</dbReference>
<dbReference type="InterPro" id="IPR046342">
    <property type="entry name" value="CBS_dom_sf"/>
</dbReference>
<keyword evidence="2" id="KW-0813">Transport</keyword>
<dbReference type="Proteomes" id="UP000030428">
    <property type="component" value="Unassembled WGS sequence"/>
</dbReference>
<reference evidence="13 14" key="1">
    <citation type="journal article" date="2016" name="Front. Microbiol.">
        <title>Single-Cell (Meta-)Genomics of a Dimorphic Candidatus Thiomargarita nelsonii Reveals Genomic Plasticity.</title>
        <authorList>
            <person name="Flood B.E."/>
            <person name="Fliss P."/>
            <person name="Jones D.S."/>
            <person name="Dick G.J."/>
            <person name="Jain S."/>
            <person name="Kaster A.K."/>
            <person name="Winkel M."/>
            <person name="Mussmann M."/>
            <person name="Bailey J."/>
        </authorList>
    </citation>
    <scope>NUCLEOTIDE SEQUENCE [LARGE SCALE GENOMIC DNA]</scope>
    <source>
        <strain evidence="13">Hydrate Ridge</strain>
    </source>
</reference>
<dbReference type="Pfam" id="PF00654">
    <property type="entry name" value="Voltage_CLC"/>
    <property type="match status" value="1"/>
</dbReference>
<dbReference type="PROSITE" id="PS51371">
    <property type="entry name" value="CBS"/>
    <property type="match status" value="2"/>
</dbReference>
<gene>
    <name evidence="13" type="ORF">PN36_20005</name>
</gene>
<sequence length="583" mass="61980">MWKFKHLPDIVVITTLALVVGIGAGFGAILTEGLVELVHHIFFETKLWGLLDGMGIYHLMIIPALGALLFAPIIIHFARDARGHGVSEVLEAVSVHGGRIPPRVGVVKSIASGLCIGSGGSVGLEGPIAQIGSALGSTVGQIFTLTEDRIRLLLACGAGAGISATFHAPITGTIFALELILGHVEARYFSAVVISAVVADTIAQLHRASCFVAPPYTLVSVWELYFYAILGVFAALGALTFTKVLFKMEELWSKVPVSDYIRPALGALVLGVIAIILFQFDGFQVNDFPRLFGIGYETISDALNGSLPLQVIFALFLIKIFTTSLTLGSGGSGGTFTPSLFMGAMLGGTFGIIIHGWFPGITAEPGAYALAGMAAFLGAAAHAPFTAIIVAFEITHNFYIILPIMLATVISTLVAQSLSPTSMYTLKLVKRGIKIRRGAPEHATDVMETTTVGEAMSTEVETVPLTMPLFHLMEKFDQSHRHGFPVVDETGELAGVVSIKDLDAAIAGGQLSGRTVAEIATTDLLVAYPYEPMGAALQRLGVREISRLPVVKEEGSRQLVGILLRTDIIKGYNEALAKRSQKK</sequence>
<feature type="transmembrane region" description="Helical" evidence="11">
    <location>
        <begin position="152"/>
        <end position="177"/>
    </location>
</feature>
<dbReference type="InterPro" id="IPR000644">
    <property type="entry name" value="CBS_dom"/>
</dbReference>
<dbReference type="InterPro" id="IPR014743">
    <property type="entry name" value="Cl-channel_core"/>
</dbReference>
<evidence type="ECO:0000256" key="4">
    <source>
        <dbReference type="ARBA" id="ARBA00022989"/>
    </source>
</evidence>
<keyword evidence="9" id="KW-0407">Ion channel</keyword>
<evidence type="ECO:0000313" key="13">
    <source>
        <dbReference type="EMBL" id="KHD11841.2"/>
    </source>
</evidence>
<comment type="subcellular location">
    <subcellularLocation>
        <location evidence="1">Membrane</location>
        <topology evidence="1">Multi-pass membrane protein</topology>
    </subcellularLocation>
</comment>
<feature type="transmembrane region" description="Helical" evidence="11">
    <location>
        <begin position="340"/>
        <end position="358"/>
    </location>
</feature>
<dbReference type="PANTHER" id="PTHR43427:SF6">
    <property type="entry name" value="CHLORIDE CHANNEL PROTEIN CLC-E"/>
    <property type="match status" value="1"/>
</dbReference>
<keyword evidence="6 11" id="KW-0472">Membrane</keyword>
<dbReference type="InterPro" id="IPR001807">
    <property type="entry name" value="ClC"/>
</dbReference>
<feature type="transmembrane region" description="Helical" evidence="11">
    <location>
        <begin position="260"/>
        <end position="280"/>
    </location>
</feature>
<feature type="domain" description="CBS" evidence="12">
    <location>
        <begin position="520"/>
        <end position="578"/>
    </location>
</feature>
<dbReference type="PANTHER" id="PTHR43427">
    <property type="entry name" value="CHLORIDE CHANNEL PROTEIN CLC-E"/>
    <property type="match status" value="1"/>
</dbReference>
<feature type="transmembrane region" description="Helical" evidence="11">
    <location>
        <begin position="370"/>
        <end position="392"/>
    </location>
</feature>
<organism evidence="13 14">
    <name type="scientific">Candidatus Thiomargarita nelsonii</name>
    <dbReference type="NCBI Taxonomy" id="1003181"/>
    <lineage>
        <taxon>Bacteria</taxon>
        <taxon>Pseudomonadati</taxon>
        <taxon>Pseudomonadota</taxon>
        <taxon>Gammaproteobacteria</taxon>
        <taxon>Thiotrichales</taxon>
        <taxon>Thiotrichaceae</taxon>
        <taxon>Thiomargarita</taxon>
    </lineage>
</organism>